<dbReference type="Pfam" id="PF02608">
    <property type="entry name" value="Bmp"/>
    <property type="match status" value="1"/>
</dbReference>
<keyword evidence="5" id="KW-0472">Membrane</keyword>
<protein>
    <submittedName>
        <fullName evidence="8">BMP family ABC transporter substrate-binding protein</fullName>
    </submittedName>
</protein>
<dbReference type="Proteomes" id="UP000215224">
    <property type="component" value="Chromosome"/>
</dbReference>
<evidence type="ECO:0000313" key="9">
    <source>
        <dbReference type="Proteomes" id="UP000215224"/>
    </source>
</evidence>
<dbReference type="CDD" id="cd06353">
    <property type="entry name" value="PBP1_Med-like"/>
    <property type="match status" value="1"/>
</dbReference>
<comment type="similarity">
    <text evidence="2">Belongs to the BMP lipoprotein family.</text>
</comment>
<name>A0A223KMN1_9BACI</name>
<dbReference type="Gene3D" id="3.40.50.2300">
    <property type="match status" value="2"/>
</dbReference>
<keyword evidence="3" id="KW-1003">Cell membrane</keyword>
<evidence type="ECO:0000256" key="6">
    <source>
        <dbReference type="ARBA" id="ARBA00023288"/>
    </source>
</evidence>
<dbReference type="STRING" id="1314751.GCA_001591425_02533"/>
<evidence type="ECO:0000256" key="5">
    <source>
        <dbReference type="ARBA" id="ARBA00023136"/>
    </source>
</evidence>
<dbReference type="AlphaFoldDB" id="A0A223KMN1"/>
<evidence type="ECO:0000313" key="8">
    <source>
        <dbReference type="EMBL" id="AST90583.1"/>
    </source>
</evidence>
<dbReference type="PROSITE" id="PS51257">
    <property type="entry name" value="PROKAR_LIPOPROTEIN"/>
    <property type="match status" value="1"/>
</dbReference>
<dbReference type="PANTHER" id="PTHR34296:SF2">
    <property type="entry name" value="ABC TRANSPORTER GUANOSINE-BINDING PROTEIN NUPN"/>
    <property type="match status" value="1"/>
</dbReference>
<accession>A0A223KMN1</accession>
<keyword evidence="9" id="KW-1185">Reference proteome</keyword>
<feature type="domain" description="ABC transporter substrate-binding protein PnrA-like" evidence="7">
    <location>
        <begin position="30"/>
        <end position="317"/>
    </location>
</feature>
<keyword evidence="4" id="KW-0732">Signal</keyword>
<proteinExistence type="inferred from homology"/>
<evidence type="ECO:0000256" key="3">
    <source>
        <dbReference type="ARBA" id="ARBA00022475"/>
    </source>
</evidence>
<dbReference type="GO" id="GO:0005886">
    <property type="term" value="C:plasma membrane"/>
    <property type="evidence" value="ECO:0007669"/>
    <property type="project" value="UniProtKB-SubCell"/>
</dbReference>
<evidence type="ECO:0000259" key="7">
    <source>
        <dbReference type="Pfam" id="PF02608"/>
    </source>
</evidence>
<evidence type="ECO:0000256" key="4">
    <source>
        <dbReference type="ARBA" id="ARBA00022729"/>
    </source>
</evidence>
<dbReference type="RefSeq" id="WP_066416669.1">
    <property type="nucleotide sequence ID" value="NZ_CP018866.1"/>
</dbReference>
<comment type="subcellular location">
    <subcellularLocation>
        <location evidence="1">Cell membrane</location>
        <topology evidence="1">Lipid-anchor</topology>
    </subcellularLocation>
</comment>
<dbReference type="EMBL" id="CP018866">
    <property type="protein sequence ID" value="AST90583.1"/>
    <property type="molecule type" value="Genomic_DNA"/>
</dbReference>
<organism evidence="8 9">
    <name type="scientific">Sutcliffiella cohnii</name>
    <dbReference type="NCBI Taxonomy" id="33932"/>
    <lineage>
        <taxon>Bacteria</taxon>
        <taxon>Bacillati</taxon>
        <taxon>Bacillota</taxon>
        <taxon>Bacilli</taxon>
        <taxon>Bacillales</taxon>
        <taxon>Bacillaceae</taxon>
        <taxon>Sutcliffiella</taxon>
    </lineage>
</organism>
<dbReference type="SUPFAM" id="SSF53822">
    <property type="entry name" value="Periplasmic binding protein-like I"/>
    <property type="match status" value="1"/>
</dbReference>
<sequence>MKIRTISFLFFLVLFLAGCGQVEQSEKLHKVGLLVPDTIHDQVWGTKGYKGLLKIQSEFNVDVFYMEGIEESASIKSAVKEYDEKGINLIFGHGNQYAQVFNEIAKDYPHIHFVCFNAAVYGENVTSLNFNANAMGFFAGMVASHMTETNNIGVLAAFEWQPEVDGYFEGAYFENPDIKVHIEFTQNWDDPELAVMLLNEMLENDVDIVYPAGDGYNIPVINTLKEKGLYAIGYVSDQSDLGENTVLTSTIQHVPELYEIVARRFQDGQLTAGSLFFDFEDEVISLGAFSPLVDEEFQRSIENHITLYKQTGLLPNQQ</sequence>
<dbReference type="InterPro" id="IPR028082">
    <property type="entry name" value="Peripla_BP_I"/>
</dbReference>
<dbReference type="InterPro" id="IPR050957">
    <property type="entry name" value="BMP_lipoprotein"/>
</dbReference>
<dbReference type="KEGG" id="bcoh:BC6307_04460"/>
<reference evidence="8 9" key="1">
    <citation type="submission" date="2016-12" db="EMBL/GenBank/DDBJ databases">
        <title>The whole genome sequencing and assembly of Bacillus cohnii DSM 6307T strain.</title>
        <authorList>
            <person name="Lee Y.-J."/>
            <person name="Yi H."/>
            <person name="Bahn Y.-S."/>
            <person name="Kim J.F."/>
            <person name="Lee D.-W."/>
        </authorList>
    </citation>
    <scope>NUCLEOTIDE SEQUENCE [LARGE SCALE GENOMIC DNA]</scope>
    <source>
        <strain evidence="8 9">DSM 6307</strain>
    </source>
</reference>
<dbReference type="PANTHER" id="PTHR34296">
    <property type="entry name" value="TRANSCRIPTIONAL ACTIVATOR PROTEIN MED"/>
    <property type="match status" value="1"/>
</dbReference>
<gene>
    <name evidence="8" type="ORF">BC6307_04460</name>
</gene>
<evidence type="ECO:0000256" key="2">
    <source>
        <dbReference type="ARBA" id="ARBA00008610"/>
    </source>
</evidence>
<keyword evidence="6" id="KW-0449">Lipoprotein</keyword>
<evidence type="ECO:0000256" key="1">
    <source>
        <dbReference type="ARBA" id="ARBA00004193"/>
    </source>
</evidence>
<dbReference type="InterPro" id="IPR003760">
    <property type="entry name" value="PnrA-like"/>
</dbReference>